<feature type="chain" id="PRO_5001939866" description="Outer membrane protein beta-barrel domain-containing protein" evidence="2">
    <location>
        <begin position="20"/>
        <end position="197"/>
    </location>
</feature>
<reference evidence="4 5" key="1">
    <citation type="journal article" date="2014" name="Int. J. Syst. Evol. Microbiol.">
        <title>Phaeodactylibacter xiamenensis gen. nov., sp. nov., a member of the family Saprospiraceae isolated from the marine alga Phaeodactylum tricornutum.</title>
        <authorList>
            <person name="Chen Z.Jr."/>
            <person name="Lei X."/>
            <person name="Lai Q."/>
            <person name="Li Y."/>
            <person name="Zhang B."/>
            <person name="Zhang J."/>
            <person name="Zhang H."/>
            <person name="Yang L."/>
            <person name="Zheng W."/>
            <person name="Tian Y."/>
            <person name="Yu Z."/>
            <person name="Xu H.Jr."/>
            <person name="Zheng T."/>
        </authorList>
    </citation>
    <scope>NUCLEOTIDE SEQUENCE [LARGE SCALE GENOMIC DNA]</scope>
    <source>
        <strain evidence="4 5">KD52</strain>
    </source>
</reference>
<protein>
    <recommendedName>
        <fullName evidence="3">Outer membrane protein beta-barrel domain-containing protein</fullName>
    </recommendedName>
</protein>
<name>A0A098S4W4_9BACT</name>
<evidence type="ECO:0000313" key="4">
    <source>
        <dbReference type="EMBL" id="KGE87106.1"/>
    </source>
</evidence>
<comment type="caution">
    <text evidence="4">The sequence shown here is derived from an EMBL/GenBank/DDBJ whole genome shotgun (WGS) entry which is preliminary data.</text>
</comment>
<evidence type="ECO:0000256" key="2">
    <source>
        <dbReference type="SAM" id="SignalP"/>
    </source>
</evidence>
<dbReference type="Gene3D" id="2.40.160.20">
    <property type="match status" value="1"/>
</dbReference>
<accession>A0A098S4W4</accession>
<dbReference type="InterPro" id="IPR011250">
    <property type="entry name" value="OMP/PagP_B-barrel"/>
</dbReference>
<dbReference type="RefSeq" id="WP_044222445.1">
    <property type="nucleotide sequence ID" value="NZ_CAKZLC010000194.1"/>
</dbReference>
<dbReference type="InterPro" id="IPR027385">
    <property type="entry name" value="Beta-barrel_OMP"/>
</dbReference>
<proteinExistence type="predicted"/>
<keyword evidence="5" id="KW-1185">Reference proteome</keyword>
<sequence length="197" mass="21353">MKKLGLLTLALLLGLAVQAQHETLFNNARVVGGFGAPIIEMGLGNDMTTAVGGGGGVVIDNFFIGGYGVGSIDFERLIEDDDIQEIELGHGGFWLGYTLAPHRVLHLYTSARLGWGAVGIDVSDNSSFPDNTDNVFVVTPEIGLELNVTRWFRVAGTVGYRYVDGISDNSPYKSNAFDGTLANLTFRFGWFGWDRDN</sequence>
<feature type="signal peptide" evidence="2">
    <location>
        <begin position="1"/>
        <end position="19"/>
    </location>
</feature>
<feature type="domain" description="Outer membrane protein beta-barrel" evidence="3">
    <location>
        <begin position="8"/>
        <end position="177"/>
    </location>
</feature>
<evidence type="ECO:0000256" key="1">
    <source>
        <dbReference type="ARBA" id="ARBA00022729"/>
    </source>
</evidence>
<dbReference type="OrthoDB" id="1122635at2"/>
<keyword evidence="1 2" id="KW-0732">Signal</keyword>
<dbReference type="EMBL" id="JPOS01000038">
    <property type="protein sequence ID" value="KGE87106.1"/>
    <property type="molecule type" value="Genomic_DNA"/>
</dbReference>
<gene>
    <name evidence="4" type="ORF">IX84_15695</name>
</gene>
<dbReference type="Proteomes" id="UP000029736">
    <property type="component" value="Unassembled WGS sequence"/>
</dbReference>
<evidence type="ECO:0000259" key="3">
    <source>
        <dbReference type="Pfam" id="PF13505"/>
    </source>
</evidence>
<dbReference type="AlphaFoldDB" id="A0A098S4W4"/>
<dbReference type="Pfam" id="PF13505">
    <property type="entry name" value="OMP_b-brl"/>
    <property type="match status" value="1"/>
</dbReference>
<organism evidence="4 5">
    <name type="scientific">Phaeodactylibacter xiamenensis</name>
    <dbReference type="NCBI Taxonomy" id="1524460"/>
    <lineage>
        <taxon>Bacteria</taxon>
        <taxon>Pseudomonadati</taxon>
        <taxon>Bacteroidota</taxon>
        <taxon>Saprospiria</taxon>
        <taxon>Saprospirales</taxon>
        <taxon>Haliscomenobacteraceae</taxon>
        <taxon>Phaeodactylibacter</taxon>
    </lineage>
</organism>
<dbReference type="SUPFAM" id="SSF56925">
    <property type="entry name" value="OMPA-like"/>
    <property type="match status" value="1"/>
</dbReference>
<evidence type="ECO:0000313" key="5">
    <source>
        <dbReference type="Proteomes" id="UP000029736"/>
    </source>
</evidence>